<evidence type="ECO:0000256" key="1">
    <source>
        <dbReference type="ARBA" id="ARBA00004496"/>
    </source>
</evidence>
<dbReference type="Pfam" id="PF14011">
    <property type="entry name" value="ESX-1_EspG"/>
    <property type="match status" value="2"/>
</dbReference>
<name>A0A285LAP7_9NOCA</name>
<evidence type="ECO:0000256" key="4">
    <source>
        <dbReference type="ARBA" id="ARBA00023186"/>
    </source>
</evidence>
<comment type="subcellular location">
    <subcellularLocation>
        <location evidence="1">Cytoplasm</location>
    </subcellularLocation>
</comment>
<keyword evidence="4" id="KW-0143">Chaperone</keyword>
<dbReference type="EMBL" id="OBEG01000002">
    <property type="protein sequence ID" value="SNY80676.1"/>
    <property type="molecule type" value="Genomic_DNA"/>
</dbReference>
<reference evidence="6 7" key="1">
    <citation type="submission" date="2017-09" db="EMBL/GenBank/DDBJ databases">
        <authorList>
            <person name="Ehlers B."/>
            <person name="Leendertz F.H."/>
        </authorList>
    </citation>
    <scope>NUCLEOTIDE SEQUENCE [LARGE SCALE GENOMIC DNA]</scope>
    <source>
        <strain evidence="6 7">DSM 45537</strain>
    </source>
</reference>
<keyword evidence="3" id="KW-0963">Cytoplasm</keyword>
<dbReference type="STRING" id="1379680.GCA_001612615_04754"/>
<gene>
    <name evidence="6" type="ORF">SAMN04244553_2248</name>
</gene>
<dbReference type="AlphaFoldDB" id="A0A285LAP7"/>
<feature type="compositionally biased region" description="Low complexity" evidence="5">
    <location>
        <begin position="135"/>
        <end position="145"/>
    </location>
</feature>
<proteinExistence type="inferred from homology"/>
<evidence type="ECO:0000313" key="6">
    <source>
        <dbReference type="EMBL" id="SNY80676.1"/>
    </source>
</evidence>
<feature type="region of interest" description="Disordered" evidence="5">
    <location>
        <begin position="115"/>
        <end position="153"/>
    </location>
</feature>
<protein>
    <submittedName>
        <fullName evidence="6">EspG family protein</fullName>
    </submittedName>
</protein>
<dbReference type="Proteomes" id="UP000219565">
    <property type="component" value="Unassembled WGS sequence"/>
</dbReference>
<dbReference type="InterPro" id="IPR025734">
    <property type="entry name" value="EspG"/>
</dbReference>
<feature type="compositionally biased region" description="Low complexity" evidence="5">
    <location>
        <begin position="115"/>
        <end position="125"/>
    </location>
</feature>
<organism evidence="6 7">
    <name type="scientific">Nocardia amikacinitolerans</name>
    <dbReference type="NCBI Taxonomy" id="756689"/>
    <lineage>
        <taxon>Bacteria</taxon>
        <taxon>Bacillati</taxon>
        <taxon>Actinomycetota</taxon>
        <taxon>Actinomycetes</taxon>
        <taxon>Mycobacteriales</taxon>
        <taxon>Nocardiaceae</taxon>
        <taxon>Nocardia</taxon>
    </lineage>
</organism>
<sequence>MDRAGVNWTLTPDQFAMAWERTDGDRIPYPLAVRLSARDSVERAAQLPALHAWCERTLDADLEAALRLLTRPTVRIEVFGEHRPTNRAAAPDGEQLTDTAEFAIGMSAGPSTDAYSDFASDSASGRHGGAGSGGSSAEFAGTSGAEFGSTTDARFGGSMGAGFDGRSGTGSYRPSDAEFGGPFGIGSNGPSHTGSDRTSGAGFDHTSGAPAIGAVRPVRVLGVASGNVAVVAAQRPGPTPDRGGDIRLFVGSPKSLPARVISMLPENPPGTAARLSSPLSRVKEDSRDLVTVPVSGPSAPARIRRLLASPRDGIGQIVVSVRRDEELKPFGVLCWIDVAEDGRYAVRTGADVHIAPVNAETFAAHLRPMLAAAEKTTARSERW</sequence>
<evidence type="ECO:0000256" key="2">
    <source>
        <dbReference type="ARBA" id="ARBA00006411"/>
    </source>
</evidence>
<evidence type="ECO:0000313" key="7">
    <source>
        <dbReference type="Proteomes" id="UP000219565"/>
    </source>
</evidence>
<comment type="similarity">
    <text evidence="2">Belongs to the EspG family.</text>
</comment>
<evidence type="ECO:0000256" key="3">
    <source>
        <dbReference type="ARBA" id="ARBA00022490"/>
    </source>
</evidence>
<accession>A0A285LAP7</accession>
<dbReference type="RefSeq" id="WP_245910044.1">
    <property type="nucleotide sequence ID" value="NZ_OBEG01000002.1"/>
</dbReference>
<evidence type="ECO:0000256" key="5">
    <source>
        <dbReference type="SAM" id="MobiDB-lite"/>
    </source>
</evidence>
<keyword evidence="7" id="KW-1185">Reference proteome</keyword>